<dbReference type="KEGG" id="ehx:EMIHUDRAFT_437789"/>
<feature type="compositionally biased region" description="Low complexity" evidence="1">
    <location>
        <begin position="123"/>
        <end position="133"/>
    </location>
</feature>
<dbReference type="EnsemblProtists" id="EOD40104">
    <property type="protein sequence ID" value="EOD40104"/>
    <property type="gene ID" value="EMIHUDRAFT_439716"/>
</dbReference>
<dbReference type="HOGENOM" id="CLU_1206693_0_0_1"/>
<feature type="region of interest" description="Disordered" evidence="1">
    <location>
        <begin position="159"/>
        <end position="230"/>
    </location>
</feature>
<reference evidence="2" key="2">
    <citation type="submission" date="2024-10" db="UniProtKB">
        <authorList>
            <consortium name="EnsemblProtists"/>
        </authorList>
    </citation>
    <scope>IDENTIFICATION</scope>
</reference>
<dbReference type="KEGG" id="ehx:EMIHUDRAFT_439716"/>
<dbReference type="RefSeq" id="XP_005763042.1">
    <property type="nucleotide sequence ID" value="XM_005762985.1"/>
</dbReference>
<dbReference type="Proteomes" id="UP000013827">
    <property type="component" value="Unassembled WGS sequence"/>
</dbReference>
<dbReference type="EnsemblProtists" id="EOD09496">
    <property type="protein sequence ID" value="EOD09496"/>
    <property type="gene ID" value="EMIHUDRAFT_432875"/>
</dbReference>
<dbReference type="PaxDb" id="2903-EOD09496"/>
<dbReference type="RefSeq" id="XP_005792533.1">
    <property type="nucleotide sequence ID" value="XM_005792476.1"/>
</dbReference>
<evidence type="ECO:0000313" key="3">
    <source>
        <dbReference type="Proteomes" id="UP000013827"/>
    </source>
</evidence>
<reference evidence="3" key="1">
    <citation type="journal article" date="2013" name="Nature">
        <title>Pan genome of the phytoplankton Emiliania underpins its global distribution.</title>
        <authorList>
            <person name="Read B.A."/>
            <person name="Kegel J."/>
            <person name="Klute M.J."/>
            <person name="Kuo A."/>
            <person name="Lefebvre S.C."/>
            <person name="Maumus F."/>
            <person name="Mayer C."/>
            <person name="Miller J."/>
            <person name="Monier A."/>
            <person name="Salamov A."/>
            <person name="Young J."/>
            <person name="Aguilar M."/>
            <person name="Claverie J.M."/>
            <person name="Frickenhaus S."/>
            <person name="Gonzalez K."/>
            <person name="Herman E.K."/>
            <person name="Lin Y.C."/>
            <person name="Napier J."/>
            <person name="Ogata H."/>
            <person name="Sarno A.F."/>
            <person name="Shmutz J."/>
            <person name="Schroeder D."/>
            <person name="de Vargas C."/>
            <person name="Verret F."/>
            <person name="von Dassow P."/>
            <person name="Valentin K."/>
            <person name="Van de Peer Y."/>
            <person name="Wheeler G."/>
            <person name="Dacks J.B."/>
            <person name="Delwiche C.F."/>
            <person name="Dyhrman S.T."/>
            <person name="Glockner G."/>
            <person name="John U."/>
            <person name="Richards T."/>
            <person name="Worden A.Z."/>
            <person name="Zhang X."/>
            <person name="Grigoriev I.V."/>
            <person name="Allen A.E."/>
            <person name="Bidle K."/>
            <person name="Borodovsky M."/>
            <person name="Bowler C."/>
            <person name="Brownlee C."/>
            <person name="Cock J.M."/>
            <person name="Elias M."/>
            <person name="Gladyshev V.N."/>
            <person name="Groth M."/>
            <person name="Guda C."/>
            <person name="Hadaegh A."/>
            <person name="Iglesias-Rodriguez M.D."/>
            <person name="Jenkins J."/>
            <person name="Jones B.M."/>
            <person name="Lawson T."/>
            <person name="Leese F."/>
            <person name="Lindquist E."/>
            <person name="Lobanov A."/>
            <person name="Lomsadze A."/>
            <person name="Malik S.B."/>
            <person name="Marsh M.E."/>
            <person name="Mackinder L."/>
            <person name="Mock T."/>
            <person name="Mueller-Roeber B."/>
            <person name="Pagarete A."/>
            <person name="Parker M."/>
            <person name="Probert I."/>
            <person name="Quesneville H."/>
            <person name="Raines C."/>
            <person name="Rensing S.A."/>
            <person name="Riano-Pachon D.M."/>
            <person name="Richier S."/>
            <person name="Rokitta S."/>
            <person name="Shiraiwa Y."/>
            <person name="Soanes D.M."/>
            <person name="van der Giezen M."/>
            <person name="Wahlund T.M."/>
            <person name="Williams B."/>
            <person name="Wilson W."/>
            <person name="Wolfe G."/>
            <person name="Wurch L.L."/>
        </authorList>
    </citation>
    <scope>NUCLEOTIDE SEQUENCE</scope>
</reference>
<organism evidence="2 3">
    <name type="scientific">Emiliania huxleyi (strain CCMP1516)</name>
    <dbReference type="NCBI Taxonomy" id="280463"/>
    <lineage>
        <taxon>Eukaryota</taxon>
        <taxon>Haptista</taxon>
        <taxon>Haptophyta</taxon>
        <taxon>Prymnesiophyceae</taxon>
        <taxon>Isochrysidales</taxon>
        <taxon>Noelaerhabdaceae</taxon>
        <taxon>Emiliania</taxon>
    </lineage>
</organism>
<evidence type="ECO:0000256" key="1">
    <source>
        <dbReference type="SAM" id="MobiDB-lite"/>
    </source>
</evidence>
<proteinExistence type="predicted"/>
<sequence>MCQESRAAAAAATAAGLLLRGERRRRGGPRRRARLCGLFRDPHKEEAPSVSLDLPPARVDRPGRVPHLHSPVRQPAEVALLDAPSRGPRGQSGAERRRRRRGRLETRRDGVKGDPPRARRGRLGQQRLPGQPREVALRLEPARRAAVGARLVPRLELADKGRQALEAGRGRGGRRGKGAAGRGEVGGARRRALPRQNVAAGRASGGPPADAWRRGAARRPAAQSPNERSS</sequence>
<dbReference type="GeneID" id="17285373"/>
<feature type="compositionally biased region" description="Basic residues" evidence="1">
    <location>
        <begin position="22"/>
        <end position="34"/>
    </location>
</feature>
<accession>A0A0D3KWG9</accession>
<dbReference type="AlphaFoldDB" id="A0A0D3KWG9"/>
<evidence type="ECO:0000313" key="2">
    <source>
        <dbReference type="EnsemblProtists" id="EOD40104"/>
    </source>
</evidence>
<dbReference type="KEGG" id="ehx:EMIHUDRAFT_432875"/>
<name>A0A0D3KWG9_EMIH1</name>
<dbReference type="EnsemblProtists" id="EOD10613">
    <property type="protein sequence ID" value="EOD10613"/>
    <property type="gene ID" value="EMIHUDRAFT_437789"/>
</dbReference>
<dbReference type="GeneID" id="17256847"/>
<dbReference type="RefSeq" id="XP_005761925.1">
    <property type="nucleotide sequence ID" value="XM_005761868.1"/>
</dbReference>
<feature type="region of interest" description="Disordered" evidence="1">
    <location>
        <begin position="15"/>
        <end position="135"/>
    </location>
</feature>
<feature type="compositionally biased region" description="Basic and acidic residues" evidence="1">
    <location>
        <begin position="103"/>
        <end position="117"/>
    </location>
</feature>
<protein>
    <submittedName>
        <fullName evidence="2">Uncharacterized protein</fullName>
    </submittedName>
</protein>
<keyword evidence="3" id="KW-1185">Reference proteome</keyword>
<dbReference type="GeneID" id="17255678"/>